<dbReference type="SUPFAM" id="SSF52283">
    <property type="entry name" value="Formate/glycerate dehydrogenase catalytic domain-like"/>
    <property type="match status" value="1"/>
</dbReference>
<dbReference type="EMBL" id="CAESAL010000062">
    <property type="protein sequence ID" value="CAB4345033.1"/>
    <property type="molecule type" value="Genomic_DNA"/>
</dbReference>
<dbReference type="AlphaFoldDB" id="A0A6J6AS95"/>
<evidence type="ECO:0000313" key="7">
    <source>
        <dbReference type="EMBL" id="CAB4635275.1"/>
    </source>
</evidence>
<dbReference type="GO" id="GO:0051287">
    <property type="term" value="F:NAD binding"/>
    <property type="evidence" value="ECO:0007669"/>
    <property type="project" value="InterPro"/>
</dbReference>
<evidence type="ECO:0000256" key="1">
    <source>
        <dbReference type="ARBA" id="ARBA00023002"/>
    </source>
</evidence>
<dbReference type="Pfam" id="PF02826">
    <property type="entry name" value="2-Hacid_dh_C"/>
    <property type="match status" value="1"/>
</dbReference>
<name>A0A6J6AS95_9ZZZZ</name>
<dbReference type="EMBL" id="CAFBNJ010000167">
    <property type="protein sequence ID" value="CAB4966159.1"/>
    <property type="molecule type" value="Genomic_DNA"/>
</dbReference>
<evidence type="ECO:0000259" key="3">
    <source>
        <dbReference type="Pfam" id="PF02826"/>
    </source>
</evidence>
<dbReference type="CDD" id="cd05300">
    <property type="entry name" value="2-Hacid_dh_1"/>
    <property type="match status" value="1"/>
</dbReference>
<dbReference type="PANTHER" id="PTHR43333">
    <property type="entry name" value="2-HACID_DH_C DOMAIN-CONTAINING PROTEIN"/>
    <property type="match status" value="1"/>
</dbReference>
<feature type="domain" description="D-isomer specific 2-hydroxyacid dehydrogenase NAD-binding" evidence="3">
    <location>
        <begin position="148"/>
        <end position="323"/>
    </location>
</feature>
<evidence type="ECO:0000313" key="12">
    <source>
        <dbReference type="EMBL" id="CAB5078196.1"/>
    </source>
</evidence>
<evidence type="ECO:0000313" key="11">
    <source>
        <dbReference type="EMBL" id="CAB4983268.1"/>
    </source>
</evidence>
<dbReference type="EMBL" id="CAEZXY010000085">
    <property type="protein sequence ID" value="CAB4718090.1"/>
    <property type="molecule type" value="Genomic_DNA"/>
</dbReference>
<dbReference type="InterPro" id="IPR006140">
    <property type="entry name" value="D-isomer_DH_NAD-bd"/>
</dbReference>
<evidence type="ECO:0000256" key="2">
    <source>
        <dbReference type="ARBA" id="ARBA00023027"/>
    </source>
</evidence>
<evidence type="ECO:0000313" key="4">
    <source>
        <dbReference type="EMBL" id="CAB4345033.1"/>
    </source>
</evidence>
<keyword evidence="2" id="KW-0520">NAD</keyword>
<evidence type="ECO:0000313" key="8">
    <source>
        <dbReference type="EMBL" id="CAB4718090.1"/>
    </source>
</evidence>
<dbReference type="EMBL" id="CAFBRD010000089">
    <property type="protein sequence ID" value="CAB5078196.1"/>
    <property type="molecule type" value="Genomic_DNA"/>
</dbReference>
<keyword evidence="1" id="KW-0560">Oxidoreductase</keyword>
<dbReference type="SUPFAM" id="SSF51735">
    <property type="entry name" value="NAD(P)-binding Rossmann-fold domains"/>
    <property type="match status" value="1"/>
</dbReference>
<reference evidence="5" key="1">
    <citation type="submission" date="2020-05" db="EMBL/GenBank/DDBJ databases">
        <authorList>
            <person name="Chiriac C."/>
            <person name="Salcher M."/>
            <person name="Ghai R."/>
            <person name="Kavagutti S V."/>
        </authorList>
    </citation>
    <scope>NUCLEOTIDE SEQUENCE</scope>
</reference>
<protein>
    <submittedName>
        <fullName evidence="5">Unannotated protein</fullName>
    </submittedName>
</protein>
<dbReference type="EMBL" id="CAEZTY010000053">
    <property type="protein sequence ID" value="CAB4590405.1"/>
    <property type="molecule type" value="Genomic_DNA"/>
</dbReference>
<evidence type="ECO:0000313" key="6">
    <source>
        <dbReference type="EMBL" id="CAB4590405.1"/>
    </source>
</evidence>
<dbReference type="EMBL" id="CAEUNJ010000126">
    <property type="protein sequence ID" value="CAB4372897.1"/>
    <property type="molecule type" value="Genomic_DNA"/>
</dbReference>
<sequence>MHVGESDTTAPIVVGIMYPAEWELRPTEEFERDIAALKAIDPRIEVLDVRYAESEQLRTQRGAKPNEDYRQLCPELTQQQRDAFGRVEIALAMDLPFDVVTVAPNLRWVQGMGAGASQLLSAGLGPAGIRLTNAAGVNAVSISEFVLARLLQIWKRLPEIDAMQRAHSWEPKYGKEIAGSTLGIVGFGAIGRQVAIRARAFGMEVLATRASARPGDTDADVDELFPADQLHNMLSRCDAVVSAVPELATTRGLFGDVEFAAMPKGSLFINVGRGSAVDERALTNALTSGHLAGAAIDVASTEPLDPSSALWEVPNLLISAHCSTSSDNFWANLHALFRSNLRRYLAGESLNNQVELEDEIAQGEK</sequence>
<dbReference type="EMBL" id="CAFAAM010000152">
    <property type="protein sequence ID" value="CAB4810449.1"/>
    <property type="molecule type" value="Genomic_DNA"/>
</dbReference>
<evidence type="ECO:0000313" key="10">
    <source>
        <dbReference type="EMBL" id="CAB4966159.1"/>
    </source>
</evidence>
<dbReference type="Gene3D" id="3.40.50.720">
    <property type="entry name" value="NAD(P)-binding Rossmann-like Domain"/>
    <property type="match status" value="2"/>
</dbReference>
<dbReference type="EMBL" id="CAFBOK010000084">
    <property type="protein sequence ID" value="CAB4983268.1"/>
    <property type="molecule type" value="Genomic_DNA"/>
</dbReference>
<dbReference type="GO" id="GO:0016491">
    <property type="term" value="F:oxidoreductase activity"/>
    <property type="evidence" value="ECO:0007669"/>
    <property type="project" value="UniProtKB-KW"/>
</dbReference>
<dbReference type="PANTHER" id="PTHR43333:SF1">
    <property type="entry name" value="D-ISOMER SPECIFIC 2-HYDROXYACID DEHYDROGENASE NAD-BINDING DOMAIN-CONTAINING PROTEIN"/>
    <property type="match status" value="1"/>
</dbReference>
<accession>A0A6J6AS95</accession>
<evidence type="ECO:0000313" key="5">
    <source>
        <dbReference type="EMBL" id="CAB4372897.1"/>
    </source>
</evidence>
<dbReference type="EMBL" id="CAEZVC010000151">
    <property type="protein sequence ID" value="CAB4635275.1"/>
    <property type="molecule type" value="Genomic_DNA"/>
</dbReference>
<evidence type="ECO:0000313" key="9">
    <source>
        <dbReference type="EMBL" id="CAB4810449.1"/>
    </source>
</evidence>
<proteinExistence type="predicted"/>
<gene>
    <name evidence="6" type="ORF">UFOPK1762_01306</name>
    <name evidence="7" type="ORF">UFOPK1906_01732</name>
    <name evidence="8" type="ORF">UFOPK2624_01510</name>
    <name evidence="9" type="ORF">UFOPK3010_01117</name>
    <name evidence="4" type="ORF">UFOPK3331_01456</name>
    <name evidence="10" type="ORF">UFOPK3785_01979</name>
    <name evidence="11" type="ORF">UFOPK3927_00845</name>
    <name evidence="5" type="ORF">UFOPK4201_01946</name>
    <name evidence="12" type="ORF">UFOPK4371_01395</name>
</gene>
<dbReference type="InterPro" id="IPR036291">
    <property type="entry name" value="NAD(P)-bd_dom_sf"/>
</dbReference>
<organism evidence="5">
    <name type="scientific">freshwater metagenome</name>
    <dbReference type="NCBI Taxonomy" id="449393"/>
    <lineage>
        <taxon>unclassified sequences</taxon>
        <taxon>metagenomes</taxon>
        <taxon>ecological metagenomes</taxon>
    </lineage>
</organism>